<evidence type="ECO:0000313" key="7">
    <source>
        <dbReference type="Proteomes" id="UP001247805"/>
    </source>
</evidence>
<reference evidence="6 7" key="1">
    <citation type="submission" date="2023-10" db="EMBL/GenBank/DDBJ databases">
        <title>Glaciecola aquimarina strain GGW-M5 nov., isolated from a coastal seawater.</title>
        <authorList>
            <person name="Bayburt H."/>
            <person name="Kim J.M."/>
            <person name="Choi B.J."/>
            <person name="Jeon C.O."/>
        </authorList>
    </citation>
    <scope>NUCLEOTIDE SEQUENCE [LARGE SCALE GENOMIC DNA]</scope>
    <source>
        <strain evidence="6 7">KCTC 32108</strain>
    </source>
</reference>
<evidence type="ECO:0000256" key="1">
    <source>
        <dbReference type="ARBA" id="ARBA00012528"/>
    </source>
</evidence>
<keyword evidence="6" id="KW-0808">Transferase</keyword>
<dbReference type="EMBL" id="JAWDIO010000002">
    <property type="protein sequence ID" value="MDU0353220.1"/>
    <property type="molecule type" value="Genomic_DNA"/>
</dbReference>
<dbReference type="SUPFAM" id="SSF52172">
    <property type="entry name" value="CheY-like"/>
    <property type="match status" value="1"/>
</dbReference>
<dbReference type="RefSeq" id="WP_316024908.1">
    <property type="nucleotide sequence ID" value="NZ_JAWDIO010000002.1"/>
</dbReference>
<comment type="catalytic activity">
    <reaction evidence="2">
        <text>2 GTP = 3',3'-c-di-GMP + 2 diphosphate</text>
        <dbReference type="Rhea" id="RHEA:24898"/>
        <dbReference type="ChEBI" id="CHEBI:33019"/>
        <dbReference type="ChEBI" id="CHEBI:37565"/>
        <dbReference type="ChEBI" id="CHEBI:58805"/>
        <dbReference type="EC" id="2.7.7.65"/>
    </reaction>
</comment>
<dbReference type="PANTHER" id="PTHR45138">
    <property type="entry name" value="REGULATORY COMPONENTS OF SENSORY TRANSDUCTION SYSTEM"/>
    <property type="match status" value="1"/>
</dbReference>
<dbReference type="PROSITE" id="PS50110">
    <property type="entry name" value="RESPONSE_REGULATORY"/>
    <property type="match status" value="1"/>
</dbReference>
<dbReference type="Gene3D" id="3.40.50.2300">
    <property type="match status" value="1"/>
</dbReference>
<dbReference type="SMART" id="SM00267">
    <property type="entry name" value="GGDEF"/>
    <property type="match status" value="1"/>
</dbReference>
<dbReference type="NCBIfam" id="TIGR00254">
    <property type="entry name" value="GGDEF"/>
    <property type="match status" value="1"/>
</dbReference>
<dbReference type="InterPro" id="IPR000160">
    <property type="entry name" value="GGDEF_dom"/>
</dbReference>
<keyword evidence="6" id="KW-0548">Nucleotidyltransferase</keyword>
<dbReference type="Gene3D" id="3.30.70.270">
    <property type="match status" value="1"/>
</dbReference>
<sequence>MNQFVSISEELLAASVILIVDDDPVNSAVVDSLLSGLYQTVVTHSGESALDFCQKTLPDLILLDVVMGGISGLETCRKLKQNVETQHIPVVFITSILDVEGEINCWDAGCVDFVTKPVNGVTLLNRIKSHLVSKLQADMLRRMSYKDGLTGLNNRHVLDEVLEKSMLYATRSDHPLSVMMLDVDWFKLYNDYYGHLQGDDCLRQIADSIKEVVQRPTDVAIRFGGEEFLCVLPETDLAGVEHLAQALLKSVLDLKIPHAKSPLNIVTVSVGIFTFKPKSTLSQRRYLSRQIKPYTRPSNLAGINIILSPMSCNELRLVCAPIVEYAIKPIGAR</sequence>
<dbReference type="InterPro" id="IPR001789">
    <property type="entry name" value="Sig_transdc_resp-reg_receiver"/>
</dbReference>
<dbReference type="Pfam" id="PF00072">
    <property type="entry name" value="Response_reg"/>
    <property type="match status" value="1"/>
</dbReference>
<dbReference type="SUPFAM" id="SSF55073">
    <property type="entry name" value="Nucleotide cyclase"/>
    <property type="match status" value="1"/>
</dbReference>
<dbReference type="InterPro" id="IPR011006">
    <property type="entry name" value="CheY-like_superfamily"/>
</dbReference>
<evidence type="ECO:0000259" key="4">
    <source>
        <dbReference type="PROSITE" id="PS50110"/>
    </source>
</evidence>
<dbReference type="SMART" id="SM00448">
    <property type="entry name" value="REC"/>
    <property type="match status" value="1"/>
</dbReference>
<evidence type="ECO:0000256" key="3">
    <source>
        <dbReference type="PROSITE-ProRule" id="PRU00169"/>
    </source>
</evidence>
<keyword evidence="7" id="KW-1185">Reference proteome</keyword>
<comment type="caution">
    <text evidence="6">The sequence shown here is derived from an EMBL/GenBank/DDBJ whole genome shotgun (WGS) entry which is preliminary data.</text>
</comment>
<evidence type="ECO:0000259" key="5">
    <source>
        <dbReference type="PROSITE" id="PS50887"/>
    </source>
</evidence>
<dbReference type="PROSITE" id="PS50887">
    <property type="entry name" value="GGDEF"/>
    <property type="match status" value="1"/>
</dbReference>
<dbReference type="CDD" id="cd01949">
    <property type="entry name" value="GGDEF"/>
    <property type="match status" value="1"/>
</dbReference>
<keyword evidence="3" id="KW-0597">Phosphoprotein</keyword>
<gene>
    <name evidence="6" type="ORF">RS130_04095</name>
</gene>
<feature type="modified residue" description="4-aspartylphosphate" evidence="3">
    <location>
        <position position="64"/>
    </location>
</feature>
<dbReference type="Proteomes" id="UP001247805">
    <property type="component" value="Unassembled WGS sequence"/>
</dbReference>
<evidence type="ECO:0000313" key="6">
    <source>
        <dbReference type="EMBL" id="MDU0353220.1"/>
    </source>
</evidence>
<feature type="domain" description="Response regulatory" evidence="4">
    <location>
        <begin position="16"/>
        <end position="131"/>
    </location>
</feature>
<name>A0ABU3ST96_9ALTE</name>
<protein>
    <recommendedName>
        <fullName evidence="1">diguanylate cyclase</fullName>
        <ecNumber evidence="1">2.7.7.65</ecNumber>
    </recommendedName>
</protein>
<dbReference type="Pfam" id="PF00990">
    <property type="entry name" value="GGDEF"/>
    <property type="match status" value="1"/>
</dbReference>
<organism evidence="6 7">
    <name type="scientific">Paraglaciecola aquimarina</name>
    <dbReference type="NCBI Taxonomy" id="1235557"/>
    <lineage>
        <taxon>Bacteria</taxon>
        <taxon>Pseudomonadati</taxon>
        <taxon>Pseudomonadota</taxon>
        <taxon>Gammaproteobacteria</taxon>
        <taxon>Alteromonadales</taxon>
        <taxon>Alteromonadaceae</taxon>
        <taxon>Paraglaciecola</taxon>
    </lineage>
</organism>
<feature type="domain" description="GGDEF" evidence="5">
    <location>
        <begin position="174"/>
        <end position="311"/>
    </location>
</feature>
<dbReference type="InterPro" id="IPR050469">
    <property type="entry name" value="Diguanylate_Cyclase"/>
</dbReference>
<dbReference type="GO" id="GO:0052621">
    <property type="term" value="F:diguanylate cyclase activity"/>
    <property type="evidence" value="ECO:0007669"/>
    <property type="project" value="UniProtKB-EC"/>
</dbReference>
<dbReference type="EC" id="2.7.7.65" evidence="1"/>
<accession>A0ABU3ST96</accession>
<dbReference type="PANTHER" id="PTHR45138:SF9">
    <property type="entry name" value="DIGUANYLATE CYCLASE DGCM-RELATED"/>
    <property type="match status" value="1"/>
</dbReference>
<dbReference type="InterPro" id="IPR043128">
    <property type="entry name" value="Rev_trsase/Diguanyl_cyclase"/>
</dbReference>
<dbReference type="InterPro" id="IPR029787">
    <property type="entry name" value="Nucleotide_cyclase"/>
</dbReference>
<evidence type="ECO:0000256" key="2">
    <source>
        <dbReference type="ARBA" id="ARBA00034247"/>
    </source>
</evidence>
<proteinExistence type="predicted"/>